<dbReference type="AlphaFoldDB" id="A0A401ZYQ1"/>
<evidence type="ECO:0000313" key="1">
    <source>
        <dbReference type="EMBL" id="GCE11967.1"/>
    </source>
</evidence>
<sequence length="60" mass="6675">MYHIRHLCHPGKPSGVTASLLDEARFVRGIPLATLLRDTCSIALFIVYYAHKHSGIEGKI</sequence>
<keyword evidence="2" id="KW-1185">Reference proteome</keyword>
<comment type="caution">
    <text evidence="1">The sequence shown here is derived from an EMBL/GenBank/DDBJ whole genome shotgun (WGS) entry which is preliminary data.</text>
</comment>
<evidence type="ECO:0000313" key="2">
    <source>
        <dbReference type="Proteomes" id="UP000287352"/>
    </source>
</evidence>
<gene>
    <name evidence="1" type="ORF">KTT_18260</name>
</gene>
<reference evidence="2" key="1">
    <citation type="submission" date="2018-12" db="EMBL/GenBank/DDBJ databases">
        <title>Tengunoibacter tsumagoiensis gen. nov., sp. nov., Dictyobacter kobayashii sp. nov., D. alpinus sp. nov., and D. joshuensis sp. nov. and description of Dictyobacteraceae fam. nov. within the order Ktedonobacterales isolated from Tengu-no-mugimeshi.</title>
        <authorList>
            <person name="Wang C.M."/>
            <person name="Zheng Y."/>
            <person name="Sakai Y."/>
            <person name="Toyoda A."/>
            <person name="Minakuchi Y."/>
            <person name="Abe K."/>
            <person name="Yokota A."/>
            <person name="Yabe S."/>
        </authorList>
    </citation>
    <scope>NUCLEOTIDE SEQUENCE [LARGE SCALE GENOMIC DNA]</scope>
    <source>
        <strain evidence="2">Uno3</strain>
    </source>
</reference>
<accession>A0A401ZYQ1</accession>
<organism evidence="1 2">
    <name type="scientific">Tengunoibacter tsumagoiensis</name>
    <dbReference type="NCBI Taxonomy" id="2014871"/>
    <lineage>
        <taxon>Bacteria</taxon>
        <taxon>Bacillati</taxon>
        <taxon>Chloroflexota</taxon>
        <taxon>Ktedonobacteria</taxon>
        <taxon>Ktedonobacterales</taxon>
        <taxon>Dictyobacteraceae</taxon>
        <taxon>Tengunoibacter</taxon>
    </lineage>
</organism>
<proteinExistence type="predicted"/>
<dbReference type="EMBL" id="BIFR01000001">
    <property type="protein sequence ID" value="GCE11967.1"/>
    <property type="molecule type" value="Genomic_DNA"/>
</dbReference>
<name>A0A401ZYQ1_9CHLR</name>
<dbReference type="Proteomes" id="UP000287352">
    <property type="component" value="Unassembled WGS sequence"/>
</dbReference>
<protein>
    <submittedName>
        <fullName evidence="1">Uncharacterized protein</fullName>
    </submittedName>
</protein>